<dbReference type="Proteomes" id="UP000656042">
    <property type="component" value="Unassembled WGS sequence"/>
</dbReference>
<dbReference type="AlphaFoldDB" id="A0A8J3BW91"/>
<proteinExistence type="predicted"/>
<dbReference type="InterPro" id="IPR013493">
    <property type="entry name" value="CHP02677"/>
</dbReference>
<protein>
    <recommendedName>
        <fullName evidence="3">TIGR02677 family protein</fullName>
    </recommendedName>
</protein>
<keyword evidence="2" id="KW-1185">Reference proteome</keyword>
<dbReference type="Pfam" id="PF09660">
    <property type="entry name" value="DUF2397"/>
    <property type="match status" value="1"/>
</dbReference>
<gene>
    <name evidence="1" type="ORF">GCM10012284_11970</name>
</gene>
<evidence type="ECO:0008006" key="3">
    <source>
        <dbReference type="Google" id="ProtNLM"/>
    </source>
</evidence>
<name>A0A8J3BW91_9ACTN</name>
<evidence type="ECO:0000313" key="1">
    <source>
        <dbReference type="EMBL" id="GGK79591.1"/>
    </source>
</evidence>
<comment type="caution">
    <text evidence="1">The sequence shown here is derived from an EMBL/GenBank/DDBJ whole genome shotgun (WGS) entry which is preliminary data.</text>
</comment>
<reference evidence="1" key="2">
    <citation type="submission" date="2020-09" db="EMBL/GenBank/DDBJ databases">
        <authorList>
            <person name="Sun Q."/>
            <person name="Zhou Y."/>
        </authorList>
    </citation>
    <scope>NUCLEOTIDE SEQUENCE</scope>
    <source>
        <strain evidence="1">CGMCC 4.7299</strain>
    </source>
</reference>
<evidence type="ECO:0000313" key="2">
    <source>
        <dbReference type="Proteomes" id="UP000656042"/>
    </source>
</evidence>
<dbReference type="NCBIfam" id="TIGR02677">
    <property type="entry name" value="TIGR02677 family protein"/>
    <property type="match status" value="1"/>
</dbReference>
<reference evidence="1" key="1">
    <citation type="journal article" date="2014" name="Int. J. Syst. Evol. Microbiol.">
        <title>Complete genome sequence of Corynebacterium casei LMG S-19264T (=DSM 44701T), isolated from a smear-ripened cheese.</title>
        <authorList>
            <consortium name="US DOE Joint Genome Institute (JGI-PGF)"/>
            <person name="Walter F."/>
            <person name="Albersmeier A."/>
            <person name="Kalinowski J."/>
            <person name="Ruckert C."/>
        </authorList>
    </citation>
    <scope>NUCLEOTIDE SEQUENCE</scope>
    <source>
        <strain evidence="1">CGMCC 4.7299</strain>
    </source>
</reference>
<dbReference type="RefSeq" id="WP_229715585.1">
    <property type="nucleotide sequence ID" value="NZ_BMMX01000002.1"/>
</dbReference>
<sequence>MTTGTAPPSFGLDDFGLDDRMRLFGYVTADNRLAYLWVLRAFDAARSGYQVVLHTAEVGATLATLAGTHPGCPDPATLELPRLLDALVDWGVLDRGQDGARAATLSEYRNRHSVYQFTEAGYRAHRAVESVLAAGLEDSSLSRLVFADLLADLKALAAANAAGDGEEVFRKLNRLDRALADVAERAARFYHMLGDLSRTHDVRPEVFLSHKDALLAHLRDFHDELQRYTPRLREAVEEAEATGLERMIEAAAEADDRLFATPAERLADWHRRWTGLRSWLAPPGADTPSEAERLSGATMTAVSDVLALLRRVTESRRGGVSRESQLRHLAAWFTQAGSEDAAHALFDVVFGLGAPRHAGVAHADPEAIPTRLSWWEAPAVELSRTLVQSGRMPGQGNGRPARIDRSDVARRVLRERQVAEEKRQAAAAEGLVHTTAPLTEPQAAVLRRLLDLALAARAAGRRDAPVAAAAFGVKLTLTPRPGRFTTVVTESGRLHLDGYDLALTQGRG</sequence>
<accession>A0A8J3BW91</accession>
<dbReference type="EMBL" id="BMMX01000002">
    <property type="protein sequence ID" value="GGK79591.1"/>
    <property type="molecule type" value="Genomic_DNA"/>
</dbReference>
<organism evidence="1 2">
    <name type="scientific">Mangrovihabitans endophyticus</name>
    <dbReference type="NCBI Taxonomy" id="1751298"/>
    <lineage>
        <taxon>Bacteria</taxon>
        <taxon>Bacillati</taxon>
        <taxon>Actinomycetota</taxon>
        <taxon>Actinomycetes</taxon>
        <taxon>Micromonosporales</taxon>
        <taxon>Micromonosporaceae</taxon>
        <taxon>Mangrovihabitans</taxon>
    </lineage>
</organism>